<gene>
    <name evidence="4" type="ORF">C0Q70_06650</name>
</gene>
<reference evidence="4 5" key="1">
    <citation type="submission" date="2018-04" db="EMBL/GenBank/DDBJ databases">
        <title>The genome of golden apple snail Pomacea canaliculata provides insight into stress tolerance and invasive adaptation.</title>
        <authorList>
            <person name="Liu C."/>
            <person name="Liu B."/>
            <person name="Ren Y."/>
            <person name="Zhang Y."/>
            <person name="Wang H."/>
            <person name="Li S."/>
            <person name="Jiang F."/>
            <person name="Yin L."/>
            <person name="Zhang G."/>
            <person name="Qian W."/>
            <person name="Fan W."/>
        </authorList>
    </citation>
    <scope>NUCLEOTIDE SEQUENCE [LARGE SCALE GENOMIC DNA]</scope>
    <source>
        <strain evidence="4">SZHN2017</strain>
        <tissue evidence="4">Muscle</tissue>
    </source>
</reference>
<sequence>MTQVRVADGAGQSLRFLEVRGFMYPDFPIESIRGVPQLAIHADDVIICAYPKSVDYGSWFEYYASWYQGLRENPDLKVLQLTYEDMKQDSCGGIKKLATFLDINCCSETLRLIDHVCSFDSMRQTKGHMEVDTAGQPIMYRKGNVGDWQEWFTVSQAETFARVYRQNISRWNLTASPAAQYIASVDHQ</sequence>
<name>A0A2T7PCV0_POMCA</name>
<proteinExistence type="inferred from homology"/>
<dbReference type="SUPFAM" id="SSF52540">
    <property type="entry name" value="P-loop containing nucleoside triphosphate hydrolases"/>
    <property type="match status" value="1"/>
</dbReference>
<evidence type="ECO:0000313" key="5">
    <source>
        <dbReference type="Proteomes" id="UP000245119"/>
    </source>
</evidence>
<keyword evidence="5" id="KW-1185">Reference proteome</keyword>
<dbReference type="Gene3D" id="3.40.50.300">
    <property type="entry name" value="P-loop containing nucleotide triphosphate hydrolases"/>
    <property type="match status" value="1"/>
</dbReference>
<dbReference type="PANTHER" id="PTHR11783">
    <property type="entry name" value="SULFOTRANSFERASE SULT"/>
    <property type="match status" value="1"/>
</dbReference>
<organism evidence="4 5">
    <name type="scientific">Pomacea canaliculata</name>
    <name type="common">Golden apple snail</name>
    <dbReference type="NCBI Taxonomy" id="400727"/>
    <lineage>
        <taxon>Eukaryota</taxon>
        <taxon>Metazoa</taxon>
        <taxon>Spiralia</taxon>
        <taxon>Lophotrochozoa</taxon>
        <taxon>Mollusca</taxon>
        <taxon>Gastropoda</taxon>
        <taxon>Caenogastropoda</taxon>
        <taxon>Architaenioglossa</taxon>
        <taxon>Ampullarioidea</taxon>
        <taxon>Ampullariidae</taxon>
        <taxon>Pomacea</taxon>
    </lineage>
</organism>
<comment type="similarity">
    <text evidence="1">Belongs to the sulfotransferase 1 family.</text>
</comment>
<dbReference type="Pfam" id="PF00685">
    <property type="entry name" value="Sulfotransfer_1"/>
    <property type="match status" value="1"/>
</dbReference>
<dbReference type="EMBL" id="PZQS01000004">
    <property type="protein sequence ID" value="PVD31238.1"/>
    <property type="molecule type" value="Genomic_DNA"/>
</dbReference>
<evidence type="ECO:0000259" key="3">
    <source>
        <dbReference type="Pfam" id="PF00685"/>
    </source>
</evidence>
<evidence type="ECO:0000256" key="1">
    <source>
        <dbReference type="ARBA" id="ARBA00005771"/>
    </source>
</evidence>
<dbReference type="AlphaFoldDB" id="A0A2T7PCV0"/>
<dbReference type="GO" id="GO:0008146">
    <property type="term" value="F:sulfotransferase activity"/>
    <property type="evidence" value="ECO:0007669"/>
    <property type="project" value="InterPro"/>
</dbReference>
<accession>A0A2T7PCV0</accession>
<dbReference type="InterPro" id="IPR027417">
    <property type="entry name" value="P-loop_NTPase"/>
</dbReference>
<dbReference type="InterPro" id="IPR000863">
    <property type="entry name" value="Sulfotransferase_dom"/>
</dbReference>
<dbReference type="Proteomes" id="UP000245119">
    <property type="component" value="Linkage Group LG4"/>
</dbReference>
<evidence type="ECO:0000256" key="2">
    <source>
        <dbReference type="ARBA" id="ARBA00022679"/>
    </source>
</evidence>
<dbReference type="STRING" id="400727.A0A2T7PCV0"/>
<comment type="caution">
    <text evidence="4">The sequence shown here is derived from an EMBL/GenBank/DDBJ whole genome shotgun (WGS) entry which is preliminary data.</text>
</comment>
<keyword evidence="2" id="KW-0808">Transferase</keyword>
<protein>
    <recommendedName>
        <fullName evidence="3">Sulfotransferase domain-containing protein</fullName>
    </recommendedName>
</protein>
<feature type="domain" description="Sulfotransferase" evidence="3">
    <location>
        <begin position="53"/>
        <end position="171"/>
    </location>
</feature>
<dbReference type="OrthoDB" id="205623at2759"/>
<evidence type="ECO:0000313" key="4">
    <source>
        <dbReference type="EMBL" id="PVD31238.1"/>
    </source>
</evidence>